<organism evidence="1 2">
    <name type="scientific">Pseudomonas pergaminensis</name>
    <dbReference type="NCBI Taxonomy" id="2853159"/>
    <lineage>
        <taxon>Bacteria</taxon>
        <taxon>Pseudomonadati</taxon>
        <taxon>Pseudomonadota</taxon>
        <taxon>Gammaproteobacteria</taxon>
        <taxon>Pseudomonadales</taxon>
        <taxon>Pseudomonadaceae</taxon>
        <taxon>Pseudomonas</taxon>
    </lineage>
</organism>
<proteinExistence type="predicted"/>
<reference evidence="1" key="2">
    <citation type="submission" date="2024-04" db="EMBL/GenBank/DDBJ databases">
        <authorList>
            <person name="Diaz M."/>
            <person name="Bach T."/>
            <person name="Gonzalez Anta G."/>
            <person name="Agaras B."/>
            <person name="Wibberg D."/>
            <person name="Noguera F."/>
            <person name="Canciani W."/>
            <person name="Ybarra T."/>
            <person name="Nunez M.L."/>
            <person name="Valverde C."/>
        </authorList>
    </citation>
    <scope>NUCLEOTIDE SEQUENCE</scope>
    <source>
        <strain evidence="1">1008</strain>
    </source>
</reference>
<dbReference type="Proteomes" id="UP001056907">
    <property type="component" value="Chromosome"/>
</dbReference>
<dbReference type="AlphaFoldDB" id="A0ABD7TQ06"/>
<evidence type="ECO:0000313" key="2">
    <source>
        <dbReference type="Proteomes" id="UP001056907"/>
    </source>
</evidence>
<sequence>MSEHSGLLLSNGYLAVGIGNSFFVSEDLTVIHTSQLLRIEAPGTGNSAGKFIITVNNPGNGGTAIPVGPGNPSQLTYERYGYPTRHAGSGSITFVWDPTRKTLDATFEAVLVPVAQYPAVKLTDGAIRYFE</sequence>
<evidence type="ECO:0000313" key="1">
    <source>
        <dbReference type="EMBL" id="USW03506.1"/>
    </source>
</evidence>
<reference evidence="1" key="1">
    <citation type="journal article" date="2022" name="Front. Plant Sci.">
        <title>Agronomic efficiency and genome mining analysis of the wheat-biostimulant rhizospheric bacterium Pseudomonas pergaminensis sp. nov. strain 1008T.</title>
        <authorList>
            <person name="Diaz M."/>
            <person name="Bach T."/>
            <person name="Gonzalez Anta G."/>
            <person name="Agaras B."/>
            <person name="Wibberg D."/>
            <person name="Noguera F."/>
            <person name="Canciani W."/>
            <person name="Valverde C."/>
        </authorList>
    </citation>
    <scope>NUCLEOTIDE SEQUENCE</scope>
    <source>
        <strain evidence="1">1008</strain>
    </source>
</reference>
<dbReference type="EMBL" id="CP078013">
    <property type="protein sequence ID" value="USW03506.1"/>
    <property type="molecule type" value="Genomic_DNA"/>
</dbReference>
<accession>A0ABD7TQ06</accession>
<protein>
    <submittedName>
        <fullName evidence="1">Uncharacterized protein</fullName>
    </submittedName>
</protein>
<dbReference type="KEGG" id="ppeg:KUA23_12745"/>
<dbReference type="RefSeq" id="WP_100490913.1">
    <property type="nucleotide sequence ID" value="NZ_CP078013.2"/>
</dbReference>
<name>A0ABD7TQ06_9PSED</name>
<gene>
    <name evidence="1" type="ORF">KUA23_12745</name>
</gene>